<evidence type="ECO:0000256" key="2">
    <source>
        <dbReference type="ARBA" id="ARBA00022679"/>
    </source>
</evidence>
<feature type="domain" description="N-acetyltransferase" evidence="5">
    <location>
        <begin position="14"/>
        <end position="164"/>
    </location>
</feature>
<dbReference type="PROSITE" id="PS51186">
    <property type="entry name" value="GNAT"/>
    <property type="match status" value="1"/>
</dbReference>
<dbReference type="InterPro" id="IPR000182">
    <property type="entry name" value="GNAT_dom"/>
</dbReference>
<dbReference type="EMBL" id="JBHUCP010000007">
    <property type="protein sequence ID" value="MFD1530079.1"/>
    <property type="molecule type" value="Genomic_DNA"/>
</dbReference>
<proteinExistence type="inferred from homology"/>
<dbReference type="SUPFAM" id="SSF55729">
    <property type="entry name" value="Acyl-CoA N-acyltransferases (Nat)"/>
    <property type="match status" value="1"/>
</dbReference>
<feature type="binding site" evidence="4">
    <location>
        <begin position="93"/>
        <end position="95"/>
    </location>
    <ligand>
        <name>acetyl-CoA</name>
        <dbReference type="ChEBI" id="CHEBI:57288"/>
    </ligand>
</feature>
<dbReference type="Gene3D" id="3.40.630.30">
    <property type="match status" value="2"/>
</dbReference>
<organism evidence="6 7">
    <name type="scientific">Pseudonocardia aurantiaca</name>
    <dbReference type="NCBI Taxonomy" id="75290"/>
    <lineage>
        <taxon>Bacteria</taxon>
        <taxon>Bacillati</taxon>
        <taxon>Actinomycetota</taxon>
        <taxon>Actinomycetes</taxon>
        <taxon>Pseudonocardiales</taxon>
        <taxon>Pseudonocardiaceae</taxon>
        <taxon>Pseudonocardia</taxon>
    </lineage>
</organism>
<accession>A0ABW4FHH1</accession>
<dbReference type="NCBIfam" id="NF002367">
    <property type="entry name" value="PRK01346.1-4"/>
    <property type="match status" value="1"/>
</dbReference>
<dbReference type="HAMAP" id="MF_01812">
    <property type="entry name" value="Eis"/>
    <property type="match status" value="1"/>
</dbReference>
<name>A0ABW4FHH1_9PSEU</name>
<dbReference type="InterPro" id="IPR016181">
    <property type="entry name" value="Acyl_CoA_acyltransferase"/>
</dbReference>
<dbReference type="InterPro" id="IPR051554">
    <property type="entry name" value="Acetyltransferase_Eis"/>
</dbReference>
<feature type="binding site" evidence="4">
    <location>
        <begin position="129"/>
        <end position="130"/>
    </location>
    <ligand>
        <name>acetyl-CoA</name>
        <dbReference type="ChEBI" id="CHEBI:57288"/>
    </ligand>
</feature>
<dbReference type="Pfam" id="PF17668">
    <property type="entry name" value="Acetyltransf_17"/>
    <property type="match status" value="1"/>
</dbReference>
<evidence type="ECO:0000256" key="3">
    <source>
        <dbReference type="ARBA" id="ARBA00023315"/>
    </source>
</evidence>
<dbReference type="RefSeq" id="WP_343976682.1">
    <property type="nucleotide sequence ID" value="NZ_BAAAJG010000008.1"/>
</dbReference>
<dbReference type="Pfam" id="PF13527">
    <property type="entry name" value="Acetyltransf_9"/>
    <property type="match status" value="1"/>
</dbReference>
<reference evidence="7" key="1">
    <citation type="journal article" date="2019" name="Int. J. Syst. Evol. Microbiol.">
        <title>The Global Catalogue of Microorganisms (GCM) 10K type strain sequencing project: providing services to taxonomists for standard genome sequencing and annotation.</title>
        <authorList>
            <consortium name="The Broad Institute Genomics Platform"/>
            <consortium name="The Broad Institute Genome Sequencing Center for Infectious Disease"/>
            <person name="Wu L."/>
            <person name="Ma J."/>
        </authorList>
    </citation>
    <scope>NUCLEOTIDE SEQUENCE [LARGE SCALE GENOMIC DNA]</scope>
    <source>
        <strain evidence="7">JCM 12165</strain>
    </source>
</reference>
<gene>
    <name evidence="6" type="ORF">ACFSCY_11555</name>
</gene>
<evidence type="ECO:0000256" key="1">
    <source>
        <dbReference type="ARBA" id="ARBA00009213"/>
    </source>
</evidence>
<dbReference type="SUPFAM" id="SSF55718">
    <property type="entry name" value="SCP-like"/>
    <property type="match status" value="1"/>
</dbReference>
<keyword evidence="2 4" id="KW-0808">Transferase</keyword>
<evidence type="ECO:0000313" key="6">
    <source>
        <dbReference type="EMBL" id="MFD1530079.1"/>
    </source>
</evidence>
<feature type="active site" description="Proton acceptor; via carboxylate" evidence="4">
    <location>
        <position position="414"/>
    </location>
</feature>
<dbReference type="Proteomes" id="UP001597145">
    <property type="component" value="Unassembled WGS sequence"/>
</dbReference>
<evidence type="ECO:0000256" key="4">
    <source>
        <dbReference type="HAMAP-Rule" id="MF_01812"/>
    </source>
</evidence>
<evidence type="ECO:0000313" key="7">
    <source>
        <dbReference type="Proteomes" id="UP001597145"/>
    </source>
</evidence>
<sequence>MLHSDPLRVRSSTVGLRRATAADLPAIGLADGRAFGINYSDDDLQDFRPLFDPDRFLLACDDDGTILGITGDFPFDVTLPGGGRLPATGVTWVSVAVTHRRRGILRALLAEQHRAFVADGVPVSLLTASEGGIYGRFGYGVATEHRSIEITRRRATFRPGVPDPGGVRQVETAELREVGPELHRRWAARTPGALSRSAAWWDSLLLDREHRRGGATALFHFLHADGYVSYRIDSSSQTCRVTDFTAATATAYIALWRTLLALDLVETVSWWNAATDEPLQHLLADRRQVRTTELDDGMWARVLDVPAVLSTRRYATEIDVVLDVHDPFLDRGGRFRLRGGPDGAECAPVTAGAGPAGSFGVVSLGVAALGSLVFGGGRAESFAMAGLVEADPAAVRRLDTAFRSERGPQHGTQF</sequence>
<comment type="subunit">
    <text evidence="4">Homohexamer; trimer of dimers.</text>
</comment>
<dbReference type="InterPro" id="IPR041380">
    <property type="entry name" value="Acetyltransf_17"/>
</dbReference>
<dbReference type="PANTHER" id="PTHR37817:SF1">
    <property type="entry name" value="N-ACETYLTRANSFERASE EIS"/>
    <property type="match status" value="1"/>
</dbReference>
<comment type="caution">
    <text evidence="6">The sequence shown here is derived from an EMBL/GenBank/DDBJ whole genome shotgun (WGS) entry which is preliminary data.</text>
</comment>
<protein>
    <submittedName>
        <fullName evidence="6">GNAT family N-acetyltransferase</fullName>
    </submittedName>
</protein>
<dbReference type="InterPro" id="IPR025559">
    <property type="entry name" value="Eis_dom"/>
</dbReference>
<comment type="similarity">
    <text evidence="1 4">Belongs to the acetyltransferase Eis family.</text>
</comment>
<keyword evidence="3 4" id="KW-0012">Acyltransferase</keyword>
<dbReference type="Pfam" id="PF13530">
    <property type="entry name" value="SCP2_2"/>
    <property type="match status" value="1"/>
</dbReference>
<evidence type="ECO:0000259" key="5">
    <source>
        <dbReference type="PROSITE" id="PS51186"/>
    </source>
</evidence>
<dbReference type="PANTHER" id="PTHR37817">
    <property type="entry name" value="N-ACETYLTRANSFERASE EIS"/>
    <property type="match status" value="1"/>
</dbReference>
<keyword evidence="7" id="KW-1185">Reference proteome</keyword>
<feature type="active site" description="Proton donor" evidence="4">
    <location>
        <position position="134"/>
    </location>
</feature>
<dbReference type="Gene3D" id="3.30.1050.10">
    <property type="entry name" value="SCP2 sterol-binding domain"/>
    <property type="match status" value="1"/>
</dbReference>
<feature type="binding site" evidence="4">
    <location>
        <begin position="101"/>
        <end position="106"/>
    </location>
    <ligand>
        <name>acetyl-CoA</name>
        <dbReference type="ChEBI" id="CHEBI:57288"/>
    </ligand>
</feature>
<dbReference type="InterPro" id="IPR036527">
    <property type="entry name" value="SCP2_sterol-bd_dom_sf"/>
</dbReference>
<dbReference type="InterPro" id="IPR022902">
    <property type="entry name" value="NAcTrfase_Eis"/>
</dbReference>